<feature type="compositionally biased region" description="Low complexity" evidence="5">
    <location>
        <begin position="17"/>
        <end position="29"/>
    </location>
</feature>
<proteinExistence type="inferred from homology"/>
<accession>A0A344U3H0</accession>
<dbReference type="InterPro" id="IPR036388">
    <property type="entry name" value="WH-like_DNA-bd_sf"/>
</dbReference>
<evidence type="ECO:0000256" key="4">
    <source>
        <dbReference type="ARBA" id="ARBA00023163"/>
    </source>
</evidence>
<evidence type="ECO:0000313" key="7">
    <source>
        <dbReference type="Proteomes" id="UP000252004"/>
    </source>
</evidence>
<evidence type="ECO:0000256" key="5">
    <source>
        <dbReference type="SAM" id="MobiDB-lite"/>
    </source>
</evidence>
<gene>
    <name evidence="6" type="ORF">C0216_20090</name>
</gene>
<organism evidence="6 7">
    <name type="scientific">Streptomyces globosus</name>
    <dbReference type="NCBI Taxonomy" id="68209"/>
    <lineage>
        <taxon>Bacteria</taxon>
        <taxon>Bacillati</taxon>
        <taxon>Actinomycetota</taxon>
        <taxon>Actinomycetes</taxon>
        <taxon>Kitasatosporales</taxon>
        <taxon>Streptomycetaceae</taxon>
        <taxon>Streptomyces</taxon>
    </lineage>
</organism>
<dbReference type="GO" id="GO:0003677">
    <property type="term" value="F:DNA binding"/>
    <property type="evidence" value="ECO:0007669"/>
    <property type="project" value="UniProtKB-KW"/>
</dbReference>
<dbReference type="Pfam" id="PF03965">
    <property type="entry name" value="Penicillinase_R"/>
    <property type="match status" value="1"/>
</dbReference>
<dbReference type="SUPFAM" id="SSF46785">
    <property type="entry name" value="Winged helix' DNA-binding domain"/>
    <property type="match status" value="1"/>
</dbReference>
<dbReference type="EMBL" id="CP030862">
    <property type="protein sequence ID" value="AXE25441.1"/>
    <property type="molecule type" value="Genomic_DNA"/>
</dbReference>
<keyword evidence="4" id="KW-0804">Transcription</keyword>
<dbReference type="InterPro" id="IPR036390">
    <property type="entry name" value="WH_DNA-bd_sf"/>
</dbReference>
<keyword evidence="2" id="KW-0805">Transcription regulation</keyword>
<dbReference type="AlphaFoldDB" id="A0A344U3H0"/>
<dbReference type="Proteomes" id="UP000252004">
    <property type="component" value="Chromosome"/>
</dbReference>
<feature type="region of interest" description="Disordered" evidence="5">
    <location>
        <begin position="1"/>
        <end position="85"/>
    </location>
</feature>
<dbReference type="InterPro" id="IPR005650">
    <property type="entry name" value="BlaI_family"/>
</dbReference>
<sequence>MVWRPPPPGSNGCCALSPPRSRSVTPRPRIYSAVEDARCRGHSGEEALEQSPPHPVRSGDGRDGPVDAIKSGPERAAARREPGRLEAGVLTARSQAPEPVPASWVRDEVDPALAYTTVATALSRLETKHAVARSRLGRGYGWRALLDDAGLAAIRMHRVLDGESDRQGVLSRFVADLPPGDEQTLRDRLSAAPSLLLKGYGR</sequence>
<dbReference type="Gene3D" id="1.10.10.10">
    <property type="entry name" value="Winged helix-like DNA-binding domain superfamily/Winged helix DNA-binding domain"/>
    <property type="match status" value="1"/>
</dbReference>
<keyword evidence="3" id="KW-0238">DNA-binding</keyword>
<dbReference type="KEGG" id="sgz:C0216_20090"/>
<evidence type="ECO:0000256" key="3">
    <source>
        <dbReference type="ARBA" id="ARBA00023125"/>
    </source>
</evidence>
<protein>
    <recommendedName>
        <fullName evidence="8">BlaI/MecI/CopY family transcriptional regulator</fullName>
    </recommendedName>
</protein>
<evidence type="ECO:0000256" key="2">
    <source>
        <dbReference type="ARBA" id="ARBA00023015"/>
    </source>
</evidence>
<reference evidence="6 7" key="1">
    <citation type="submission" date="2018-01" db="EMBL/GenBank/DDBJ databases">
        <title>Draft genome Sequence of streptomyces globosus LZH-48.</title>
        <authorList>
            <person name="Ran K."/>
            <person name="Li Z."/>
            <person name="Wei S."/>
            <person name="Dong R."/>
        </authorList>
    </citation>
    <scope>NUCLEOTIDE SEQUENCE [LARGE SCALE GENOMIC DNA]</scope>
    <source>
        <strain evidence="6 7">LZH-48</strain>
    </source>
</reference>
<dbReference type="GO" id="GO:0045892">
    <property type="term" value="P:negative regulation of DNA-templated transcription"/>
    <property type="evidence" value="ECO:0007669"/>
    <property type="project" value="InterPro"/>
</dbReference>
<name>A0A344U3H0_9ACTN</name>
<feature type="compositionally biased region" description="Basic and acidic residues" evidence="5">
    <location>
        <begin position="35"/>
        <end position="45"/>
    </location>
</feature>
<evidence type="ECO:0000256" key="1">
    <source>
        <dbReference type="ARBA" id="ARBA00011046"/>
    </source>
</evidence>
<keyword evidence="7" id="KW-1185">Reference proteome</keyword>
<feature type="compositionally biased region" description="Basic and acidic residues" evidence="5">
    <location>
        <begin position="72"/>
        <end position="84"/>
    </location>
</feature>
<evidence type="ECO:0008006" key="8">
    <source>
        <dbReference type="Google" id="ProtNLM"/>
    </source>
</evidence>
<dbReference type="OrthoDB" id="9813987at2"/>
<comment type="similarity">
    <text evidence="1">Belongs to the BlaI transcriptional regulatory family.</text>
</comment>
<evidence type="ECO:0000313" key="6">
    <source>
        <dbReference type="EMBL" id="AXE25441.1"/>
    </source>
</evidence>